<feature type="transmembrane region" description="Helical" evidence="3">
    <location>
        <begin position="113"/>
        <end position="131"/>
    </location>
</feature>
<dbReference type="InterPro" id="IPR029787">
    <property type="entry name" value="Nucleotide_cyclase"/>
</dbReference>
<dbReference type="GO" id="GO:0052621">
    <property type="term" value="F:diguanylate cyclase activity"/>
    <property type="evidence" value="ECO:0007669"/>
    <property type="project" value="UniProtKB-EC"/>
</dbReference>
<dbReference type="Pfam" id="PF00990">
    <property type="entry name" value="GGDEF"/>
    <property type="match status" value="1"/>
</dbReference>
<dbReference type="NCBIfam" id="TIGR00254">
    <property type="entry name" value="GGDEF"/>
    <property type="match status" value="1"/>
</dbReference>
<dbReference type="SMART" id="SM00267">
    <property type="entry name" value="GGDEF"/>
    <property type="match status" value="1"/>
</dbReference>
<proteinExistence type="predicted"/>
<feature type="transmembrane region" description="Helical" evidence="3">
    <location>
        <begin position="162"/>
        <end position="179"/>
    </location>
</feature>
<keyword evidence="5" id="KW-0808">Transferase</keyword>
<dbReference type="InterPro" id="IPR050469">
    <property type="entry name" value="Diguanylate_Cyclase"/>
</dbReference>
<sequence length="359" mass="40874">MRLLPYQFVLNKNEEADFQHGLNERSRLNAELISYLVIAVLLVFIVSSNYLTDNSFIDNLFRGGFILLTLPMIFTSRSAPAKYLDKIWCCFASVLMLLIGFFFYNYAITHNELNEGGPILAVISIASIPMLHLAQKLLIWMILFIALVSIQLTTMVDITWSLNFYLFTVVMMSAMQYQLDIIHRKQYQYELVQTQKARTDKLTGINNRYSFDKEFASVLSSLTTGQYLSLAMIDIDYFKKYNDIYGHLAGDRTLIAFAELLSDLSAKLVVRFGGEEFILVSVFNEDNPHWLEDLPQKLKQLNIEHSGSDVGYVTASVGIATVSAAQRHTVGKTMLLTEADRLLYKAKHAGRNQVLNQKI</sequence>
<evidence type="ECO:0000313" key="6">
    <source>
        <dbReference type="Proteomes" id="UP001529491"/>
    </source>
</evidence>
<feature type="transmembrane region" description="Helical" evidence="3">
    <location>
        <begin position="56"/>
        <end position="75"/>
    </location>
</feature>
<feature type="transmembrane region" description="Helical" evidence="3">
    <location>
        <begin position="32"/>
        <end position="50"/>
    </location>
</feature>
<protein>
    <recommendedName>
        <fullName evidence="1">diguanylate cyclase</fullName>
        <ecNumber evidence="1">2.7.7.65</ecNumber>
    </recommendedName>
</protein>
<keyword evidence="3" id="KW-0472">Membrane</keyword>
<keyword evidence="5" id="KW-0548">Nucleotidyltransferase</keyword>
<evidence type="ECO:0000256" key="1">
    <source>
        <dbReference type="ARBA" id="ARBA00012528"/>
    </source>
</evidence>
<evidence type="ECO:0000256" key="3">
    <source>
        <dbReference type="SAM" id="Phobius"/>
    </source>
</evidence>
<dbReference type="EC" id="2.7.7.65" evidence="1"/>
<keyword evidence="3" id="KW-0812">Transmembrane</keyword>
<dbReference type="InterPro" id="IPR043128">
    <property type="entry name" value="Rev_trsase/Diguanyl_cyclase"/>
</dbReference>
<dbReference type="PANTHER" id="PTHR45138:SF9">
    <property type="entry name" value="DIGUANYLATE CYCLASE DGCM-RELATED"/>
    <property type="match status" value="1"/>
</dbReference>
<dbReference type="CDD" id="cd01949">
    <property type="entry name" value="GGDEF"/>
    <property type="match status" value="1"/>
</dbReference>
<dbReference type="InterPro" id="IPR000160">
    <property type="entry name" value="GGDEF_dom"/>
</dbReference>
<dbReference type="PROSITE" id="PS50887">
    <property type="entry name" value="GGDEF"/>
    <property type="match status" value="1"/>
</dbReference>
<dbReference type="PANTHER" id="PTHR45138">
    <property type="entry name" value="REGULATORY COMPONENTS OF SENSORY TRANSDUCTION SYSTEM"/>
    <property type="match status" value="1"/>
</dbReference>
<dbReference type="SUPFAM" id="SSF55073">
    <property type="entry name" value="Nucleotide cyclase"/>
    <property type="match status" value="1"/>
</dbReference>
<name>A0ABZ0JYZ5_9GAMM</name>
<organism evidence="5 6">
    <name type="scientific">Shewanella youngdeokensis</name>
    <dbReference type="NCBI Taxonomy" id="2999068"/>
    <lineage>
        <taxon>Bacteria</taxon>
        <taxon>Pseudomonadati</taxon>
        <taxon>Pseudomonadota</taxon>
        <taxon>Gammaproteobacteria</taxon>
        <taxon>Alteromonadales</taxon>
        <taxon>Shewanellaceae</taxon>
        <taxon>Shewanella</taxon>
    </lineage>
</organism>
<keyword evidence="6" id="KW-1185">Reference proteome</keyword>
<accession>A0ABZ0JYZ5</accession>
<keyword evidence="3" id="KW-1133">Transmembrane helix</keyword>
<evidence type="ECO:0000259" key="4">
    <source>
        <dbReference type="PROSITE" id="PS50887"/>
    </source>
</evidence>
<feature type="domain" description="GGDEF" evidence="4">
    <location>
        <begin position="226"/>
        <end position="359"/>
    </location>
</feature>
<reference evidence="5 6" key="1">
    <citation type="submission" date="2023-10" db="EMBL/GenBank/DDBJ databases">
        <title>Complete genome sequence of Shewanella sp. DAU334.</title>
        <authorList>
            <person name="Lee Y.-S."/>
            <person name="Jeong H.-R."/>
            <person name="Hwang E.-J."/>
            <person name="Choi Y.-L."/>
            <person name="Kim G.-D."/>
        </authorList>
    </citation>
    <scope>NUCLEOTIDE SEQUENCE [LARGE SCALE GENOMIC DNA]</scope>
    <source>
        <strain evidence="5 6">DAU334</strain>
    </source>
</reference>
<evidence type="ECO:0000256" key="2">
    <source>
        <dbReference type="ARBA" id="ARBA00034247"/>
    </source>
</evidence>
<dbReference type="EMBL" id="CP136522">
    <property type="protein sequence ID" value="WOT05067.1"/>
    <property type="molecule type" value="Genomic_DNA"/>
</dbReference>
<feature type="transmembrane region" description="Helical" evidence="3">
    <location>
        <begin position="87"/>
        <end position="107"/>
    </location>
</feature>
<comment type="catalytic activity">
    <reaction evidence="2">
        <text>2 GTP = 3',3'-c-di-GMP + 2 diphosphate</text>
        <dbReference type="Rhea" id="RHEA:24898"/>
        <dbReference type="ChEBI" id="CHEBI:33019"/>
        <dbReference type="ChEBI" id="CHEBI:37565"/>
        <dbReference type="ChEBI" id="CHEBI:58805"/>
        <dbReference type="EC" id="2.7.7.65"/>
    </reaction>
</comment>
<dbReference type="Proteomes" id="UP001529491">
    <property type="component" value="Chromosome"/>
</dbReference>
<gene>
    <name evidence="5" type="ORF">RGE70_17495</name>
</gene>
<dbReference type="Gene3D" id="3.30.70.270">
    <property type="match status" value="1"/>
</dbReference>
<dbReference type="RefSeq" id="WP_310472704.1">
    <property type="nucleotide sequence ID" value="NZ_CP136522.1"/>
</dbReference>
<evidence type="ECO:0000313" key="5">
    <source>
        <dbReference type="EMBL" id="WOT05067.1"/>
    </source>
</evidence>